<gene>
    <name evidence="1" type="ORF">GCM10010347_66210</name>
</gene>
<dbReference type="Proteomes" id="UP000642673">
    <property type="component" value="Unassembled WGS sequence"/>
</dbReference>
<evidence type="ECO:0000313" key="2">
    <source>
        <dbReference type="Proteomes" id="UP000642673"/>
    </source>
</evidence>
<proteinExistence type="predicted"/>
<protein>
    <submittedName>
        <fullName evidence="1">Uncharacterized protein</fullName>
    </submittedName>
</protein>
<sequence length="281" mass="30643">MTISGPGTIDDLVHDAALVGYVVTRRLVHDWVSLGLLDKPQRRRTGPHGSEKALHSACQRRIFLMLLQARGETRRIPLLARIPLAVWMYGDNGCVPTRQALRALATHVGDPRGSRAQALETARWLTLPLDDSRLGTLRARREFLHCVRDALYTGSLDRERLLAKALPLFEPPELHREVVRSRGATAAATPETLIFELKIKLLAGSVVAAGDASEAHLEVVRELWNSLPSVKASDGGAHSLHSIDAQPTPQQIATCGSSILFGLGSLLIKQQSEETGPAPPR</sequence>
<dbReference type="EMBL" id="BMVP01000030">
    <property type="protein sequence ID" value="GHB85958.1"/>
    <property type="molecule type" value="Genomic_DNA"/>
</dbReference>
<comment type="caution">
    <text evidence="1">The sequence shown here is derived from an EMBL/GenBank/DDBJ whole genome shotgun (WGS) entry which is preliminary data.</text>
</comment>
<organism evidence="1 2">
    <name type="scientific">Streptomyces cirratus</name>
    <dbReference type="NCBI Taxonomy" id="68187"/>
    <lineage>
        <taxon>Bacteria</taxon>
        <taxon>Bacillati</taxon>
        <taxon>Actinomycetota</taxon>
        <taxon>Actinomycetes</taxon>
        <taxon>Kitasatosporales</taxon>
        <taxon>Streptomycetaceae</taxon>
        <taxon>Streptomyces</taxon>
    </lineage>
</organism>
<keyword evidence="2" id="KW-1185">Reference proteome</keyword>
<accession>A0ABQ3F5P6</accession>
<name>A0ABQ3F5P6_9ACTN</name>
<evidence type="ECO:0000313" key="1">
    <source>
        <dbReference type="EMBL" id="GHB85958.1"/>
    </source>
</evidence>
<reference evidence="2" key="1">
    <citation type="journal article" date="2019" name="Int. J. Syst. Evol. Microbiol.">
        <title>The Global Catalogue of Microorganisms (GCM) 10K type strain sequencing project: providing services to taxonomists for standard genome sequencing and annotation.</title>
        <authorList>
            <consortium name="The Broad Institute Genomics Platform"/>
            <consortium name="The Broad Institute Genome Sequencing Center for Infectious Disease"/>
            <person name="Wu L."/>
            <person name="Ma J."/>
        </authorList>
    </citation>
    <scope>NUCLEOTIDE SEQUENCE [LARGE SCALE GENOMIC DNA]</scope>
    <source>
        <strain evidence="2">JCM 4738</strain>
    </source>
</reference>